<dbReference type="RefSeq" id="WP_093043648.1">
    <property type="nucleotide sequence ID" value="NZ_FNQR01000004.1"/>
</dbReference>
<dbReference type="GO" id="GO:0016301">
    <property type="term" value="F:kinase activity"/>
    <property type="evidence" value="ECO:0007669"/>
    <property type="project" value="UniProtKB-KW"/>
</dbReference>
<keyword evidence="3" id="KW-1185">Reference proteome</keyword>
<evidence type="ECO:0000313" key="3">
    <source>
        <dbReference type="Proteomes" id="UP000198584"/>
    </source>
</evidence>
<feature type="binding site" evidence="1">
    <location>
        <begin position="14"/>
        <end position="21"/>
    </location>
    <ligand>
        <name>ATP</name>
        <dbReference type="ChEBI" id="CHEBI:30616"/>
    </ligand>
</feature>
<dbReference type="OrthoDB" id="9763949at2"/>
<evidence type="ECO:0000313" key="2">
    <source>
        <dbReference type="EMBL" id="SEA36049.1"/>
    </source>
</evidence>
<dbReference type="AlphaFoldDB" id="A0A1H4AJ88"/>
<proteinExistence type="inferred from homology"/>
<dbReference type="GO" id="GO:0016773">
    <property type="term" value="F:phosphotransferase activity, alcohol group as acceptor"/>
    <property type="evidence" value="ECO:0007669"/>
    <property type="project" value="UniProtKB-UniRule"/>
</dbReference>
<comment type="pathway">
    <text evidence="1">Cell wall biogenesis; peptidoglycan recycling.</text>
</comment>
<comment type="catalytic activity">
    <reaction evidence="1">
        <text>1,6-anhydro-N-acetyl-beta-muramate + ATP + H2O = N-acetyl-D-muramate 6-phosphate + ADP + H(+)</text>
        <dbReference type="Rhea" id="RHEA:24952"/>
        <dbReference type="ChEBI" id="CHEBI:15377"/>
        <dbReference type="ChEBI" id="CHEBI:15378"/>
        <dbReference type="ChEBI" id="CHEBI:30616"/>
        <dbReference type="ChEBI" id="CHEBI:58690"/>
        <dbReference type="ChEBI" id="CHEBI:58722"/>
        <dbReference type="ChEBI" id="CHEBI:456216"/>
        <dbReference type="EC" id="2.7.1.170"/>
    </reaction>
</comment>
<dbReference type="GO" id="GO:0009254">
    <property type="term" value="P:peptidoglycan turnover"/>
    <property type="evidence" value="ECO:0007669"/>
    <property type="project" value="UniProtKB-UniRule"/>
</dbReference>
<dbReference type="Proteomes" id="UP000198584">
    <property type="component" value="Unassembled WGS sequence"/>
</dbReference>
<dbReference type="HAMAP" id="MF_01270">
    <property type="entry name" value="AnhMurNAc_kinase"/>
    <property type="match status" value="1"/>
</dbReference>
<dbReference type="CDD" id="cd24050">
    <property type="entry name" value="ASKHA_NBD_ANMK"/>
    <property type="match status" value="1"/>
</dbReference>
<keyword evidence="1 2" id="KW-0418">Kinase</keyword>
<dbReference type="STRING" id="571932.SAMN05421743_104117"/>
<dbReference type="PANTHER" id="PTHR30605:SF0">
    <property type="entry name" value="ANHYDRO-N-ACETYLMURAMIC ACID KINASE"/>
    <property type="match status" value="1"/>
</dbReference>
<accession>A0A1H4AJ88</accession>
<dbReference type="GO" id="GO:0005524">
    <property type="term" value="F:ATP binding"/>
    <property type="evidence" value="ECO:0007669"/>
    <property type="project" value="UniProtKB-UniRule"/>
</dbReference>
<keyword evidence="1" id="KW-0547">Nucleotide-binding</keyword>
<dbReference type="InterPro" id="IPR005338">
    <property type="entry name" value="Anhydro_N_Ac-Mur_kinase"/>
</dbReference>
<dbReference type="EMBL" id="FNQR01000004">
    <property type="protein sequence ID" value="SEA36049.1"/>
    <property type="molecule type" value="Genomic_DNA"/>
</dbReference>
<protein>
    <recommendedName>
        <fullName evidence="1">Anhydro-N-acetylmuramic acid kinase</fullName>
        <ecNumber evidence="1">2.7.1.170</ecNumber>
    </recommendedName>
    <alternativeName>
        <fullName evidence="1">AnhMurNAc kinase</fullName>
    </alternativeName>
</protein>
<comment type="similarity">
    <text evidence="1">Belongs to the anhydro-N-acetylmuramic acid kinase family.</text>
</comment>
<gene>
    <name evidence="1" type="primary">anmK</name>
    <name evidence="2" type="ORF">SAMN05421743_104117</name>
</gene>
<dbReference type="Gene3D" id="3.30.420.40">
    <property type="match status" value="2"/>
</dbReference>
<dbReference type="UniPathway" id="UPA00343"/>
<dbReference type="SUPFAM" id="SSF53067">
    <property type="entry name" value="Actin-like ATPase domain"/>
    <property type="match status" value="1"/>
</dbReference>
<dbReference type="GO" id="GO:0097175">
    <property type="term" value="P:1,6-anhydro-N-acetyl-beta-muramic acid catabolic process"/>
    <property type="evidence" value="ECO:0007669"/>
    <property type="project" value="UniProtKB-UniRule"/>
</dbReference>
<name>A0A1H4AJ88_9BACI</name>
<organism evidence="2 3">
    <name type="scientific">Thalassobacillus cyri</name>
    <dbReference type="NCBI Taxonomy" id="571932"/>
    <lineage>
        <taxon>Bacteria</taxon>
        <taxon>Bacillati</taxon>
        <taxon>Bacillota</taxon>
        <taxon>Bacilli</taxon>
        <taxon>Bacillales</taxon>
        <taxon>Bacillaceae</taxon>
        <taxon>Thalassobacillus</taxon>
    </lineage>
</organism>
<dbReference type="Pfam" id="PF03702">
    <property type="entry name" value="AnmK"/>
    <property type="match status" value="1"/>
</dbReference>
<dbReference type="EC" id="2.7.1.170" evidence="1"/>
<reference evidence="2 3" key="1">
    <citation type="submission" date="2016-10" db="EMBL/GenBank/DDBJ databases">
        <authorList>
            <person name="de Groot N.N."/>
        </authorList>
    </citation>
    <scope>NUCLEOTIDE SEQUENCE [LARGE SCALE GENOMIC DNA]</scope>
    <source>
        <strain evidence="2 3">CCM7597</strain>
    </source>
</reference>
<sequence>MNKSSKLAVGLMSGTSLDGIDAALVEIHNHGKKTSVHLRAFESVAFSVKETEEFLALCHPSTSTVDKICKANVTLGEKFAEAAKVVTKNAGLTMQEVDFVSSHGQTIFHMPEQSATLQIGELAVIAEKTGCITIGDYRPSDMAAGGQGAPLVPFVDDLLFRDEHTGRILVNIGGISNLTVLAPGNASQKVIAMDTGPGNVLIDAFVRIGTNGEQKYDHAGKMAQAGKVDEDWLEEIFKADSYMKQGLPKTTGRELYTWELAKRLWEAGSKRNLSFEDKVATITAFTVKAIAYHIQTFVDTTYTTEEVIVAGGGVHNPALLEGLDAVLHQKVFRMEDVGFSSDAKEAITFAILGNEFLHGSANNLPSATGAEKPVVMGKLVLP</sequence>
<dbReference type="GO" id="GO:0006040">
    <property type="term" value="P:amino sugar metabolic process"/>
    <property type="evidence" value="ECO:0007669"/>
    <property type="project" value="InterPro"/>
</dbReference>
<dbReference type="InterPro" id="IPR043129">
    <property type="entry name" value="ATPase_NBD"/>
</dbReference>
<comment type="pathway">
    <text evidence="1">Amino-sugar metabolism; 1,6-anhydro-N-acetylmuramate degradation.</text>
</comment>
<dbReference type="UniPathway" id="UPA00544"/>
<comment type="function">
    <text evidence="1">Catalyzes the specific phosphorylation of 1,6-anhydro-N-acetylmuramic acid (anhMurNAc) with the simultaneous cleavage of the 1,6-anhydro ring, generating MurNAc-6-P. Is required for the utilization of anhMurNAc either imported from the medium or derived from its own cell wall murein, and thus plays a role in cell wall recycling.</text>
</comment>
<dbReference type="NCBIfam" id="NF007148">
    <property type="entry name" value="PRK09585.3-2"/>
    <property type="match status" value="1"/>
</dbReference>
<keyword evidence="1" id="KW-0808">Transferase</keyword>
<keyword evidence="1" id="KW-0119">Carbohydrate metabolism</keyword>
<evidence type="ECO:0000256" key="1">
    <source>
        <dbReference type="HAMAP-Rule" id="MF_01270"/>
    </source>
</evidence>
<keyword evidence="1" id="KW-0067">ATP-binding</keyword>
<dbReference type="PANTHER" id="PTHR30605">
    <property type="entry name" value="ANHYDRO-N-ACETYLMURAMIC ACID KINASE"/>
    <property type="match status" value="1"/>
</dbReference>